<proteinExistence type="predicted"/>
<comment type="caution">
    <text evidence="1">The sequence shown here is derived from an EMBL/GenBank/DDBJ whole genome shotgun (WGS) entry which is preliminary data.</text>
</comment>
<gene>
    <name evidence="1" type="ORF">HGQ98_29475</name>
</gene>
<organism evidence="1 2">
    <name type="scientific">Achromobacter ruhlandii</name>
    <dbReference type="NCBI Taxonomy" id="72557"/>
    <lineage>
        <taxon>Bacteria</taxon>
        <taxon>Pseudomonadati</taxon>
        <taxon>Pseudomonadota</taxon>
        <taxon>Betaproteobacteria</taxon>
        <taxon>Burkholderiales</taxon>
        <taxon>Alcaligenaceae</taxon>
        <taxon>Achromobacter</taxon>
    </lineage>
</organism>
<sequence length="89" mass="9780">MPSPTERWLPRLFKLGLLLLLGLGAWQCRDGWPVSANLMELVPQARTDATRQLAEARIQEPLSRQLVALVAAPAGGDRAAAARLPAQRW</sequence>
<name>A0A848NQD3_9BURK</name>
<dbReference type="Proteomes" id="UP000542405">
    <property type="component" value="Unassembled WGS sequence"/>
</dbReference>
<dbReference type="EMBL" id="JABBZE010000690">
    <property type="protein sequence ID" value="NMU93516.1"/>
    <property type="molecule type" value="Genomic_DNA"/>
</dbReference>
<evidence type="ECO:0000313" key="1">
    <source>
        <dbReference type="EMBL" id="NMU93516.1"/>
    </source>
</evidence>
<feature type="non-terminal residue" evidence="1">
    <location>
        <position position="89"/>
    </location>
</feature>
<dbReference type="AlphaFoldDB" id="A0A848NQD3"/>
<reference evidence="1 2" key="1">
    <citation type="submission" date="2020-04" db="EMBL/GenBank/DDBJ databases">
        <title>Achromobacter ruhlandii genome sequencing and assembly.</title>
        <authorList>
            <person name="Martins R.C.R."/>
            <person name="Perdigao-Neto L.V."/>
            <person name="Levin A.S.S."/>
            <person name="Costa S.F."/>
        </authorList>
    </citation>
    <scope>NUCLEOTIDE SEQUENCE [LARGE SCALE GENOMIC DNA]</scope>
    <source>
        <strain evidence="1 2">9035ralo</strain>
    </source>
</reference>
<protein>
    <submittedName>
        <fullName evidence="1">Uncharacterized protein</fullName>
    </submittedName>
</protein>
<accession>A0A848NQD3</accession>
<evidence type="ECO:0000313" key="2">
    <source>
        <dbReference type="Proteomes" id="UP000542405"/>
    </source>
</evidence>